<dbReference type="GO" id="GO:0005509">
    <property type="term" value="F:calcium ion binding"/>
    <property type="evidence" value="ECO:0007669"/>
    <property type="project" value="TreeGrafter"/>
</dbReference>
<keyword evidence="3" id="KW-0106">Calcium</keyword>
<evidence type="ECO:0000256" key="1">
    <source>
        <dbReference type="ARBA" id="ARBA00007923"/>
    </source>
</evidence>
<evidence type="ECO:0000259" key="4">
    <source>
        <dbReference type="PROSITE" id="PS50004"/>
    </source>
</evidence>
<dbReference type="OrthoDB" id="1562946at2759"/>
<dbReference type="SMART" id="SM00239">
    <property type="entry name" value="C2"/>
    <property type="match status" value="1"/>
</dbReference>
<dbReference type="PROSITE" id="PS50004">
    <property type="entry name" value="C2"/>
    <property type="match status" value="1"/>
</dbReference>
<evidence type="ECO:0000256" key="2">
    <source>
        <dbReference type="ARBA" id="ARBA00022723"/>
    </source>
</evidence>
<comment type="similarity">
    <text evidence="1">Belongs to the MCTP family.</text>
</comment>
<dbReference type="InterPro" id="IPR035892">
    <property type="entry name" value="C2_domain_sf"/>
</dbReference>
<dbReference type="Gene3D" id="2.60.40.150">
    <property type="entry name" value="C2 domain"/>
    <property type="match status" value="1"/>
</dbReference>
<protein>
    <recommendedName>
        <fullName evidence="4">C2 domain-containing protein</fullName>
    </recommendedName>
</protein>
<comment type="caution">
    <text evidence="5">The sequence shown here is derived from an EMBL/GenBank/DDBJ whole genome shotgun (WGS) entry which is preliminary data.</text>
</comment>
<proteinExistence type="inferred from homology"/>
<accession>A0A2P4S667</accession>
<evidence type="ECO:0000313" key="6">
    <source>
        <dbReference type="Proteomes" id="UP000237246"/>
    </source>
</evidence>
<gene>
    <name evidence="5" type="ORF">CIB84_016639</name>
</gene>
<dbReference type="PANTHER" id="PTHR45911">
    <property type="entry name" value="C2 DOMAIN-CONTAINING PROTEIN"/>
    <property type="match status" value="1"/>
</dbReference>
<dbReference type="PANTHER" id="PTHR45911:SF4">
    <property type="entry name" value="MULTIPLE C2 AND TRANSMEMBRANE DOMAIN-CONTAINING PROTEIN"/>
    <property type="match status" value="1"/>
</dbReference>
<reference evidence="5 6" key="1">
    <citation type="submission" date="2018-01" db="EMBL/GenBank/DDBJ databases">
        <title>Comparison of the Chinese Bamboo Partridge and Red Junglefowl genome sequences highlights the importance of demography in genome evolution.</title>
        <authorList>
            <person name="Tiley G.P."/>
            <person name="Kimball R.T."/>
            <person name="Braun E.L."/>
            <person name="Burleigh J.G."/>
        </authorList>
    </citation>
    <scope>NUCLEOTIDE SEQUENCE [LARGE SCALE GENOMIC DNA]</scope>
    <source>
        <strain evidence="5">RTK389</strain>
        <tissue evidence="5">Blood</tissue>
    </source>
</reference>
<dbReference type="EMBL" id="PPHD01097967">
    <property type="protein sequence ID" value="POI19616.1"/>
    <property type="molecule type" value="Genomic_DNA"/>
</dbReference>
<name>A0A2P4S667_BAMTH</name>
<keyword evidence="6" id="KW-1185">Reference proteome</keyword>
<organism evidence="5 6">
    <name type="scientific">Bambusicola thoracicus</name>
    <name type="common">Chinese bamboo-partridge</name>
    <name type="synonym">Perdix thoracica</name>
    <dbReference type="NCBI Taxonomy" id="9083"/>
    <lineage>
        <taxon>Eukaryota</taxon>
        <taxon>Metazoa</taxon>
        <taxon>Chordata</taxon>
        <taxon>Craniata</taxon>
        <taxon>Vertebrata</taxon>
        <taxon>Euteleostomi</taxon>
        <taxon>Archelosauria</taxon>
        <taxon>Archosauria</taxon>
        <taxon>Dinosauria</taxon>
        <taxon>Saurischia</taxon>
        <taxon>Theropoda</taxon>
        <taxon>Coelurosauria</taxon>
        <taxon>Aves</taxon>
        <taxon>Neognathae</taxon>
        <taxon>Galloanserae</taxon>
        <taxon>Galliformes</taxon>
        <taxon>Phasianidae</taxon>
        <taxon>Perdicinae</taxon>
        <taxon>Bambusicola</taxon>
    </lineage>
</organism>
<keyword evidence="2" id="KW-0479">Metal-binding</keyword>
<sequence>MAKSTSLYCRLVEGKELPAKDVSGSSDPYCVVKVDNEVVARTATVWRSLNPFWGEEFTLRLPSGFHSLTIYVLDEDTIGHDDVIGKVSLSRQQISAQPRGEQGHGEYGGHRVIPVLGVPTPCPPS</sequence>
<dbReference type="Pfam" id="PF00168">
    <property type="entry name" value="C2"/>
    <property type="match status" value="1"/>
</dbReference>
<dbReference type="InterPro" id="IPR000008">
    <property type="entry name" value="C2_dom"/>
</dbReference>
<dbReference type="PRINTS" id="PR00360">
    <property type="entry name" value="C2DOMAIN"/>
</dbReference>
<feature type="domain" description="C2" evidence="4">
    <location>
        <begin position="1"/>
        <end position="104"/>
    </location>
</feature>
<dbReference type="SUPFAM" id="SSF49562">
    <property type="entry name" value="C2 domain (Calcium/lipid-binding domain, CaLB)"/>
    <property type="match status" value="1"/>
</dbReference>
<evidence type="ECO:0000256" key="3">
    <source>
        <dbReference type="ARBA" id="ARBA00022837"/>
    </source>
</evidence>
<dbReference type="GO" id="GO:0016020">
    <property type="term" value="C:membrane"/>
    <property type="evidence" value="ECO:0007669"/>
    <property type="project" value="TreeGrafter"/>
</dbReference>
<dbReference type="Proteomes" id="UP000237246">
    <property type="component" value="Unassembled WGS sequence"/>
</dbReference>
<dbReference type="AlphaFoldDB" id="A0A2P4S667"/>
<evidence type="ECO:0000313" key="5">
    <source>
        <dbReference type="EMBL" id="POI19616.1"/>
    </source>
</evidence>